<dbReference type="PRINTS" id="PR00598">
    <property type="entry name" value="HTHMARR"/>
</dbReference>
<dbReference type="KEGG" id="sgv:B1H19_04820"/>
<feature type="domain" description="HTH marR-type" evidence="1">
    <location>
        <begin position="45"/>
        <end position="176"/>
    </location>
</feature>
<accession>A0A1V0TKX7</accession>
<dbReference type="InterPro" id="IPR036388">
    <property type="entry name" value="WH-like_DNA-bd_sf"/>
</dbReference>
<dbReference type="SUPFAM" id="SSF46785">
    <property type="entry name" value="Winged helix' DNA-binding domain"/>
    <property type="match status" value="1"/>
</dbReference>
<keyword evidence="3" id="KW-1185">Reference proteome</keyword>
<dbReference type="PANTHER" id="PTHR33164">
    <property type="entry name" value="TRANSCRIPTIONAL REGULATOR, MARR FAMILY"/>
    <property type="match status" value="1"/>
</dbReference>
<dbReference type="PANTHER" id="PTHR33164:SF57">
    <property type="entry name" value="MARR-FAMILY TRANSCRIPTIONAL REGULATOR"/>
    <property type="match status" value="1"/>
</dbReference>
<dbReference type="OrthoDB" id="5148120at2"/>
<evidence type="ECO:0000313" key="3">
    <source>
        <dbReference type="Proteomes" id="UP000192726"/>
    </source>
</evidence>
<dbReference type="EMBL" id="CP020569">
    <property type="protein sequence ID" value="ARF53587.1"/>
    <property type="molecule type" value="Genomic_DNA"/>
</dbReference>
<dbReference type="InterPro" id="IPR036390">
    <property type="entry name" value="WH_DNA-bd_sf"/>
</dbReference>
<dbReference type="Pfam" id="PF12802">
    <property type="entry name" value="MarR_2"/>
    <property type="match status" value="1"/>
</dbReference>
<protein>
    <recommendedName>
        <fullName evidence="1">HTH marR-type domain-containing protein</fullName>
    </recommendedName>
</protein>
<dbReference type="SMART" id="SM00347">
    <property type="entry name" value="HTH_MARR"/>
    <property type="match status" value="1"/>
</dbReference>
<dbReference type="STRING" id="553510.B1H19_04820"/>
<dbReference type="InterPro" id="IPR000835">
    <property type="entry name" value="HTH_MarR-typ"/>
</dbReference>
<dbReference type="AlphaFoldDB" id="A0A1V0TKX7"/>
<sequence length="188" mass="19934">MVILCVLDERAFCTHSKVAELRAFCTYHRDVRETTSDSTSAARVAAAIGALTLRATRAGLYGRLTSGVEGVDATTYPVLSGLARVGPVTATKLAEAIGMDRTVATRYATRLQEAGLIARRPDPADARATELALTAEGERAVTALRGAMESLLAEEMTTWTPGEAAAFAGRLEQLTEWLVQGHDPSGSP</sequence>
<dbReference type="GO" id="GO:0003700">
    <property type="term" value="F:DNA-binding transcription factor activity"/>
    <property type="evidence" value="ECO:0007669"/>
    <property type="project" value="InterPro"/>
</dbReference>
<proteinExistence type="predicted"/>
<gene>
    <name evidence="2" type="ORF">B1H19_04820</name>
</gene>
<evidence type="ECO:0000313" key="2">
    <source>
        <dbReference type="EMBL" id="ARF53587.1"/>
    </source>
</evidence>
<dbReference type="PROSITE" id="PS50995">
    <property type="entry name" value="HTH_MARR_2"/>
    <property type="match status" value="1"/>
</dbReference>
<dbReference type="Proteomes" id="UP000192726">
    <property type="component" value="Chromosome"/>
</dbReference>
<name>A0A1V0TKX7_9ACTN</name>
<organism evidence="2 3">
    <name type="scientific">Streptomyces gilvosporeus</name>
    <dbReference type="NCBI Taxonomy" id="553510"/>
    <lineage>
        <taxon>Bacteria</taxon>
        <taxon>Bacillati</taxon>
        <taxon>Actinomycetota</taxon>
        <taxon>Actinomycetes</taxon>
        <taxon>Kitasatosporales</taxon>
        <taxon>Streptomycetaceae</taxon>
        <taxon>Streptomyces</taxon>
    </lineage>
</organism>
<evidence type="ECO:0000259" key="1">
    <source>
        <dbReference type="PROSITE" id="PS50995"/>
    </source>
</evidence>
<reference evidence="2 3" key="1">
    <citation type="submission" date="2017-04" db="EMBL/GenBank/DDBJ databases">
        <title>Complete Genome Sequence of Streptomyces gilvosporeus F607, a Capable Producer of Natamycin.</title>
        <authorList>
            <person name="Zong G."/>
            <person name="Zhong C."/>
            <person name="Fu J."/>
            <person name="Qin R."/>
            <person name="Cao G."/>
        </authorList>
    </citation>
    <scope>NUCLEOTIDE SEQUENCE [LARGE SCALE GENOMIC DNA]</scope>
    <source>
        <strain evidence="2 3">F607</strain>
    </source>
</reference>
<dbReference type="Gene3D" id="1.10.10.10">
    <property type="entry name" value="Winged helix-like DNA-binding domain superfamily/Winged helix DNA-binding domain"/>
    <property type="match status" value="1"/>
</dbReference>
<dbReference type="GO" id="GO:0006950">
    <property type="term" value="P:response to stress"/>
    <property type="evidence" value="ECO:0007669"/>
    <property type="project" value="TreeGrafter"/>
</dbReference>
<dbReference type="InterPro" id="IPR039422">
    <property type="entry name" value="MarR/SlyA-like"/>
</dbReference>